<organism evidence="3 4">
    <name type="scientific">Craurococcus roseus</name>
    <dbReference type="NCBI Taxonomy" id="77585"/>
    <lineage>
        <taxon>Bacteria</taxon>
        <taxon>Pseudomonadati</taxon>
        <taxon>Pseudomonadota</taxon>
        <taxon>Alphaproteobacteria</taxon>
        <taxon>Acetobacterales</taxon>
        <taxon>Acetobacteraceae</taxon>
        <taxon>Craurococcus</taxon>
    </lineage>
</organism>
<dbReference type="PANTHER" id="PTHR33490">
    <property type="entry name" value="BLR5614 PROTEIN-RELATED"/>
    <property type="match status" value="1"/>
</dbReference>
<name>A0ABN1FF97_9PROT</name>
<feature type="region of interest" description="Disordered" evidence="1">
    <location>
        <begin position="275"/>
        <end position="301"/>
    </location>
</feature>
<accession>A0ABN1FF97</accession>
<dbReference type="SMART" id="SM00460">
    <property type="entry name" value="TGc"/>
    <property type="match status" value="1"/>
</dbReference>
<evidence type="ECO:0000313" key="3">
    <source>
        <dbReference type="EMBL" id="GAA0589593.1"/>
    </source>
</evidence>
<evidence type="ECO:0000256" key="1">
    <source>
        <dbReference type="SAM" id="MobiDB-lite"/>
    </source>
</evidence>
<dbReference type="SUPFAM" id="SSF54001">
    <property type="entry name" value="Cysteine proteinases"/>
    <property type="match status" value="1"/>
</dbReference>
<evidence type="ECO:0000259" key="2">
    <source>
        <dbReference type="SMART" id="SM00460"/>
    </source>
</evidence>
<dbReference type="Proteomes" id="UP001501588">
    <property type="component" value="Unassembled WGS sequence"/>
</dbReference>
<dbReference type="Pfam" id="PF01841">
    <property type="entry name" value="Transglut_core"/>
    <property type="match status" value="1"/>
</dbReference>
<keyword evidence="4" id="KW-1185">Reference proteome</keyword>
<feature type="domain" description="Transglutaminase-like" evidence="2">
    <location>
        <begin position="161"/>
        <end position="227"/>
    </location>
</feature>
<dbReference type="RefSeq" id="WP_343896185.1">
    <property type="nucleotide sequence ID" value="NZ_BAAAFZ010000046.1"/>
</dbReference>
<gene>
    <name evidence="3" type="ORF">GCM10009416_30200</name>
</gene>
<dbReference type="EMBL" id="BAAAFZ010000046">
    <property type="protein sequence ID" value="GAA0589593.1"/>
    <property type="molecule type" value="Genomic_DNA"/>
</dbReference>
<dbReference type="InterPro" id="IPR002931">
    <property type="entry name" value="Transglutaminase-like"/>
</dbReference>
<dbReference type="InterPro" id="IPR038765">
    <property type="entry name" value="Papain-like_cys_pep_sf"/>
</dbReference>
<evidence type="ECO:0000313" key="4">
    <source>
        <dbReference type="Proteomes" id="UP001501588"/>
    </source>
</evidence>
<protein>
    <submittedName>
        <fullName evidence="3">Transglutaminase family protein</fullName>
    </submittedName>
</protein>
<sequence length="301" mass="33249">MLIRAGYKITYDCTQPTPMLLALSVRPERLPDVEGEHRIRFDRPAEARDYLDGFGNTITRLVAPEGRLVISNDFLVRDPGTPDPAAPDAEQHRVEDLPDDVLVYLMGSRYCDTDRLSDTAWSLFGNTPPGWGRVQAICGYVHERITFGYEHARSTRTAWDGYMERKGVCRDFAHLAVAFCRCMNIPARYATGYLGDIGVPPADSPMDFSAWFEAYLGGRWHTFDARHNFPRIGRIVMARGRDATDVAISTTFGPCTLAGFEVVTEEVGAEAAQAARRGEAAGLVPDRSSGQGPAQRDMAVG</sequence>
<reference evidence="3 4" key="1">
    <citation type="journal article" date="2019" name="Int. J. Syst. Evol. Microbiol.">
        <title>The Global Catalogue of Microorganisms (GCM) 10K type strain sequencing project: providing services to taxonomists for standard genome sequencing and annotation.</title>
        <authorList>
            <consortium name="The Broad Institute Genomics Platform"/>
            <consortium name="The Broad Institute Genome Sequencing Center for Infectious Disease"/>
            <person name="Wu L."/>
            <person name="Ma J."/>
        </authorList>
    </citation>
    <scope>NUCLEOTIDE SEQUENCE [LARGE SCALE GENOMIC DNA]</scope>
    <source>
        <strain evidence="3 4">JCM 9933</strain>
    </source>
</reference>
<comment type="caution">
    <text evidence="3">The sequence shown here is derived from an EMBL/GenBank/DDBJ whole genome shotgun (WGS) entry which is preliminary data.</text>
</comment>
<dbReference type="Gene3D" id="3.10.620.30">
    <property type="match status" value="1"/>
</dbReference>
<proteinExistence type="predicted"/>
<dbReference type="PANTHER" id="PTHR33490:SF12">
    <property type="entry name" value="BLL5557 PROTEIN"/>
    <property type="match status" value="1"/>
</dbReference>
<dbReference type="Gene3D" id="2.60.40.2250">
    <property type="match status" value="1"/>
</dbReference>